<organism evidence="2 5">
    <name type="scientific">Teichococcus wenyumeiae</name>
    <dbReference type="NCBI Taxonomy" id="2478470"/>
    <lineage>
        <taxon>Bacteria</taxon>
        <taxon>Pseudomonadati</taxon>
        <taxon>Pseudomonadota</taxon>
        <taxon>Alphaproteobacteria</taxon>
        <taxon>Acetobacterales</taxon>
        <taxon>Roseomonadaceae</taxon>
        <taxon>Roseomonas</taxon>
    </lineage>
</organism>
<reference evidence="2 5" key="1">
    <citation type="submission" date="2018-09" db="EMBL/GenBank/DDBJ databases">
        <title>Roseomonas sp. nov., isolated from feces of Tibetan antelopes in the Qinghai-Tibet plateau, China.</title>
        <authorList>
            <person name="Tian Z."/>
        </authorList>
    </citation>
    <scope>NUCLEOTIDE SEQUENCE [LARGE SCALE GENOMIC DNA]</scope>
    <source>
        <strain evidence="3 4">Z23</strain>
        <strain evidence="2 5">Z24</strain>
    </source>
</reference>
<dbReference type="Proteomes" id="UP000274097">
    <property type="component" value="Unassembled WGS sequence"/>
</dbReference>
<proteinExistence type="predicted"/>
<name>A0A3A9JZ11_9PROT</name>
<accession>A0A3A9JZ11</accession>
<dbReference type="EMBL" id="RFLX01000002">
    <property type="protein sequence ID" value="RMI26732.1"/>
    <property type="molecule type" value="Genomic_DNA"/>
</dbReference>
<dbReference type="Pfam" id="PF20091">
    <property type="entry name" value="Abhydrolase_10"/>
    <property type="match status" value="1"/>
</dbReference>
<dbReference type="InParanoid" id="A0A3A9JZ11"/>
<sequence length="646" mass="70140">MPTLLLCSLTQPTRAEVSRFEITARQEAALEGRSFGARGTAEKITARATIALDPADPANAVIVDLDRAPRNAQGKVEATTDVVILRPQHPNGTLLFEVVNRGRKLLNSWAQDGDSAAGSRLEQAADMGNGFLLEQGYTLVWAGWQADAPNDAHMLRIAVPNVPGITGPSREEWSFGDKPGPYRVTLSYPVADRNSARLTLRARTDEPRRTEDGLALRFIDDSTIEITAPANTKPDTIFELTYTARDPRVMGMGLAAIRDVSAFLRRDTSARNPLAADGRSTVDRAIGLGISQSGRALRDFLYFGLNRDEAGRVVFEGLMPIIPGARGSFTNARFAQPGRNPGPEFDRLYPVGQFPFTYEVTEDALNGRRDGLLLRCRTSNTCPRVMQMDSEFEFWGSLGSLNVTDTRGQHIDLPPEVRLYLLSGAPHGNPANAVARPSPACTMPLNPINGGPALRALLVAMERWVREGVEPPGSRYPSRAQGTLVTAGQVYPPIPDLPYNQQHVQAFWVQQPVEDSDPVPQVRGEYPLFLPRAGLDGNAIAGIRLPIIDAPRATYVGWNAQTGARGPQEICTQSGGVVPFAATKAERQAKGDPRPSLEELYLTPAAYHDAVRASAERLVAERLLLPADAEAALQAAREGTLARLGQ</sequence>
<dbReference type="Proteomes" id="UP000278036">
    <property type="component" value="Unassembled WGS sequence"/>
</dbReference>
<feature type="domain" description="Alpha/beta hydrolase" evidence="1">
    <location>
        <begin position="197"/>
        <end position="633"/>
    </location>
</feature>
<dbReference type="InterPro" id="IPR045394">
    <property type="entry name" value="Abhydrolase_dom"/>
</dbReference>
<dbReference type="EMBL" id="RAQU01000047">
    <property type="protein sequence ID" value="RKK04339.1"/>
    <property type="molecule type" value="Genomic_DNA"/>
</dbReference>
<protein>
    <recommendedName>
        <fullName evidence="1">Alpha/beta hydrolase domain-containing protein</fullName>
    </recommendedName>
</protein>
<evidence type="ECO:0000313" key="3">
    <source>
        <dbReference type="EMBL" id="RMI26732.1"/>
    </source>
</evidence>
<comment type="caution">
    <text evidence="2">The sequence shown here is derived from an EMBL/GenBank/DDBJ whole genome shotgun (WGS) entry which is preliminary data.</text>
</comment>
<evidence type="ECO:0000313" key="2">
    <source>
        <dbReference type="EMBL" id="RKK04339.1"/>
    </source>
</evidence>
<evidence type="ECO:0000313" key="5">
    <source>
        <dbReference type="Proteomes" id="UP000278036"/>
    </source>
</evidence>
<gene>
    <name evidence="2" type="ORF">D6Z83_10055</name>
    <name evidence="3" type="ORF">EBE87_04680</name>
</gene>
<keyword evidence="4" id="KW-1185">Reference proteome</keyword>
<evidence type="ECO:0000313" key="4">
    <source>
        <dbReference type="Proteomes" id="UP000274097"/>
    </source>
</evidence>
<evidence type="ECO:0000259" key="1">
    <source>
        <dbReference type="Pfam" id="PF20091"/>
    </source>
</evidence>
<dbReference type="AlphaFoldDB" id="A0A3A9JZ11"/>
<dbReference type="OrthoDB" id="9779952at2"/>